<reference evidence="2" key="1">
    <citation type="journal article" date="2023" name="Mol. Biol. Evol.">
        <title>Third-Generation Sequencing Reveals the Adaptive Role of the Epigenome in Three Deep-Sea Polychaetes.</title>
        <authorList>
            <person name="Perez M."/>
            <person name="Aroh O."/>
            <person name="Sun Y."/>
            <person name="Lan Y."/>
            <person name="Juniper S.K."/>
            <person name="Young C.R."/>
            <person name="Angers B."/>
            <person name="Qian P.Y."/>
        </authorList>
    </citation>
    <scope>NUCLEOTIDE SEQUENCE</scope>
    <source>
        <strain evidence="2">R07B-5</strain>
    </source>
</reference>
<evidence type="ECO:0000313" key="3">
    <source>
        <dbReference type="Proteomes" id="UP001209878"/>
    </source>
</evidence>
<gene>
    <name evidence="2" type="ORF">NP493_944g02014</name>
</gene>
<dbReference type="Proteomes" id="UP001209878">
    <property type="component" value="Unassembled WGS sequence"/>
</dbReference>
<comment type="caution">
    <text evidence="2">The sequence shown here is derived from an EMBL/GenBank/DDBJ whole genome shotgun (WGS) entry which is preliminary data.</text>
</comment>
<sequence>MVTGSDDGTAALRISHACLIETSRSPERSDSAIETGRRGFGQCRLESAARHVRVAGVPAKSAAGTRQTPSRADGGGKPDGRAPREDMIVVGLLSRLADSRSATWLRREDNLVKPCVSVIAETAPCGSEAARLTDAATPGRASQTTASIREVNDVSQLLDANRLADGFSRTQSLYPVKWHSVEACRVSSLAEYRHGFLQTTASGAQLMRTGDG</sequence>
<accession>A0AAD9NJU2</accession>
<proteinExistence type="predicted"/>
<keyword evidence="3" id="KW-1185">Reference proteome</keyword>
<feature type="compositionally biased region" description="Basic and acidic residues" evidence="1">
    <location>
        <begin position="74"/>
        <end position="85"/>
    </location>
</feature>
<dbReference type="EMBL" id="JAODUO010000943">
    <property type="protein sequence ID" value="KAK2172645.1"/>
    <property type="molecule type" value="Genomic_DNA"/>
</dbReference>
<dbReference type="AlphaFoldDB" id="A0AAD9NJU2"/>
<evidence type="ECO:0000256" key="1">
    <source>
        <dbReference type="SAM" id="MobiDB-lite"/>
    </source>
</evidence>
<name>A0AAD9NJU2_RIDPI</name>
<feature type="region of interest" description="Disordered" evidence="1">
    <location>
        <begin position="55"/>
        <end position="85"/>
    </location>
</feature>
<protein>
    <submittedName>
        <fullName evidence="2">Uncharacterized protein</fullName>
    </submittedName>
</protein>
<evidence type="ECO:0000313" key="2">
    <source>
        <dbReference type="EMBL" id="KAK2172645.1"/>
    </source>
</evidence>
<organism evidence="2 3">
    <name type="scientific">Ridgeia piscesae</name>
    <name type="common">Tubeworm</name>
    <dbReference type="NCBI Taxonomy" id="27915"/>
    <lineage>
        <taxon>Eukaryota</taxon>
        <taxon>Metazoa</taxon>
        <taxon>Spiralia</taxon>
        <taxon>Lophotrochozoa</taxon>
        <taxon>Annelida</taxon>
        <taxon>Polychaeta</taxon>
        <taxon>Sedentaria</taxon>
        <taxon>Canalipalpata</taxon>
        <taxon>Sabellida</taxon>
        <taxon>Siboglinidae</taxon>
        <taxon>Ridgeia</taxon>
    </lineage>
</organism>